<evidence type="ECO:0000259" key="5">
    <source>
        <dbReference type="Pfam" id="PF00413"/>
    </source>
</evidence>
<dbReference type="GO" id="GO:0006508">
    <property type="term" value="P:proteolysis"/>
    <property type="evidence" value="ECO:0007669"/>
    <property type="project" value="UniProtKB-KW"/>
</dbReference>
<keyword evidence="2" id="KW-0479">Metal-binding</keyword>
<keyword evidence="1" id="KW-0645">Protease</keyword>
<keyword evidence="4" id="KW-0862">Zinc</keyword>
<comment type="caution">
    <text evidence="6">The sequence shown here is derived from an EMBL/GenBank/DDBJ whole genome shotgun (WGS) entry which is preliminary data.</text>
</comment>
<dbReference type="GO" id="GO:0004222">
    <property type="term" value="F:metalloendopeptidase activity"/>
    <property type="evidence" value="ECO:0007669"/>
    <property type="project" value="InterPro"/>
</dbReference>
<dbReference type="EMBL" id="LAZR01005715">
    <property type="protein sequence ID" value="KKM97714.1"/>
    <property type="molecule type" value="Genomic_DNA"/>
</dbReference>
<evidence type="ECO:0000256" key="1">
    <source>
        <dbReference type="ARBA" id="ARBA00022670"/>
    </source>
</evidence>
<proteinExistence type="predicted"/>
<gene>
    <name evidence="6" type="ORF">LCGC14_1165320</name>
</gene>
<evidence type="ECO:0000313" key="6">
    <source>
        <dbReference type="EMBL" id="KKM97714.1"/>
    </source>
</evidence>
<dbReference type="Gene3D" id="3.40.390.10">
    <property type="entry name" value="Collagenase (Catalytic Domain)"/>
    <property type="match status" value="1"/>
</dbReference>
<dbReference type="AlphaFoldDB" id="A0A0F9LRJ5"/>
<dbReference type="InterPro" id="IPR021190">
    <property type="entry name" value="Pept_M10A"/>
</dbReference>
<accession>A0A0F9LRJ5</accession>
<evidence type="ECO:0000256" key="4">
    <source>
        <dbReference type="ARBA" id="ARBA00022833"/>
    </source>
</evidence>
<dbReference type="SUPFAM" id="SSF55486">
    <property type="entry name" value="Metalloproteases ('zincins'), catalytic domain"/>
    <property type="match status" value="1"/>
</dbReference>
<dbReference type="InterPro" id="IPR024079">
    <property type="entry name" value="MetalloPept_cat_dom_sf"/>
</dbReference>
<protein>
    <recommendedName>
        <fullName evidence="5">Peptidase M10 metallopeptidase domain-containing protein</fullName>
    </recommendedName>
</protein>
<evidence type="ECO:0000256" key="2">
    <source>
        <dbReference type="ARBA" id="ARBA00022723"/>
    </source>
</evidence>
<reference evidence="6" key="1">
    <citation type="journal article" date="2015" name="Nature">
        <title>Complex archaea that bridge the gap between prokaryotes and eukaryotes.</title>
        <authorList>
            <person name="Spang A."/>
            <person name="Saw J.H."/>
            <person name="Jorgensen S.L."/>
            <person name="Zaremba-Niedzwiedzka K."/>
            <person name="Martijn J."/>
            <person name="Lind A.E."/>
            <person name="van Eijk R."/>
            <person name="Schleper C."/>
            <person name="Guy L."/>
            <person name="Ettema T.J."/>
        </authorList>
    </citation>
    <scope>NUCLEOTIDE SEQUENCE</scope>
</reference>
<sequence>MKKTYGCIIVLLCASCAHSTYLIENDKPIRQCGITLFGISSGTPKVFHQPIRDAVNYWEEATEVGVFFDAGIVPYTIDSSYLNGILAIGVVSELGECTQHLESHKQSCGRTFVTIGINNCITRAKIKISLECADDMDKLQTIIRHEVGHALGLSDSADFTALMSYKIEPTMQHPVDASEEEIGAMKALYSKLNKGK</sequence>
<dbReference type="GO" id="GO:0008270">
    <property type="term" value="F:zinc ion binding"/>
    <property type="evidence" value="ECO:0007669"/>
    <property type="project" value="InterPro"/>
</dbReference>
<dbReference type="GO" id="GO:0031012">
    <property type="term" value="C:extracellular matrix"/>
    <property type="evidence" value="ECO:0007669"/>
    <property type="project" value="InterPro"/>
</dbReference>
<dbReference type="Pfam" id="PF00413">
    <property type="entry name" value="Peptidase_M10"/>
    <property type="match status" value="1"/>
</dbReference>
<keyword evidence="3" id="KW-0378">Hydrolase</keyword>
<dbReference type="InterPro" id="IPR001818">
    <property type="entry name" value="Pept_M10_metallopeptidase"/>
</dbReference>
<feature type="domain" description="Peptidase M10 metallopeptidase" evidence="5">
    <location>
        <begin position="135"/>
        <end position="189"/>
    </location>
</feature>
<dbReference type="PRINTS" id="PR00138">
    <property type="entry name" value="MATRIXIN"/>
</dbReference>
<organism evidence="6">
    <name type="scientific">marine sediment metagenome</name>
    <dbReference type="NCBI Taxonomy" id="412755"/>
    <lineage>
        <taxon>unclassified sequences</taxon>
        <taxon>metagenomes</taxon>
        <taxon>ecological metagenomes</taxon>
    </lineage>
</organism>
<evidence type="ECO:0000256" key="3">
    <source>
        <dbReference type="ARBA" id="ARBA00022801"/>
    </source>
</evidence>
<name>A0A0F9LRJ5_9ZZZZ</name>